<evidence type="ECO:0000313" key="2">
    <source>
        <dbReference type="EMBL" id="JAT00079.1"/>
    </source>
</evidence>
<evidence type="ECO:0000256" key="1">
    <source>
        <dbReference type="SAM" id="MobiDB-lite"/>
    </source>
</evidence>
<feature type="region of interest" description="Disordered" evidence="1">
    <location>
        <begin position="114"/>
        <end position="139"/>
    </location>
</feature>
<dbReference type="EMBL" id="GECU01007628">
    <property type="protein sequence ID" value="JAT00079.1"/>
    <property type="molecule type" value="Transcribed_RNA"/>
</dbReference>
<feature type="compositionally biased region" description="Basic and acidic residues" evidence="1">
    <location>
        <begin position="120"/>
        <end position="139"/>
    </location>
</feature>
<accession>A0A1B6JLH2</accession>
<dbReference type="AlphaFoldDB" id="A0A1B6JLH2"/>
<name>A0A1B6JLH2_9HEMI</name>
<organism evidence="2">
    <name type="scientific">Homalodisca liturata</name>
    <dbReference type="NCBI Taxonomy" id="320908"/>
    <lineage>
        <taxon>Eukaryota</taxon>
        <taxon>Metazoa</taxon>
        <taxon>Ecdysozoa</taxon>
        <taxon>Arthropoda</taxon>
        <taxon>Hexapoda</taxon>
        <taxon>Insecta</taxon>
        <taxon>Pterygota</taxon>
        <taxon>Neoptera</taxon>
        <taxon>Paraneoptera</taxon>
        <taxon>Hemiptera</taxon>
        <taxon>Auchenorrhyncha</taxon>
        <taxon>Membracoidea</taxon>
        <taxon>Cicadellidae</taxon>
        <taxon>Cicadellinae</taxon>
        <taxon>Proconiini</taxon>
        <taxon>Homalodisca</taxon>
    </lineage>
</organism>
<protein>
    <submittedName>
        <fullName evidence="2">Uncharacterized protein</fullName>
    </submittedName>
</protein>
<sequence>MTKLSNKIKFSKKRKQICFNCFYMYFPKKVFNNVESQILHSIALSKGNTITQILLTAQTCEVNTYCHLVQKLVLSNLAHLVVRYRHTVVESFQGCFPISIFSVSAELRAGPPTCPVKPRTQKEMKSENTNHMENCSKEH</sequence>
<reference evidence="2" key="1">
    <citation type="submission" date="2015-11" db="EMBL/GenBank/DDBJ databases">
        <title>De novo transcriptome assembly of four potential Pierce s Disease insect vectors from Arizona vineyards.</title>
        <authorList>
            <person name="Tassone E.E."/>
        </authorList>
    </citation>
    <scope>NUCLEOTIDE SEQUENCE</scope>
</reference>
<proteinExistence type="predicted"/>
<gene>
    <name evidence="2" type="ORF">g.9765</name>
</gene>